<dbReference type="Pfam" id="PF19263">
    <property type="entry name" value="DUF5906"/>
    <property type="match status" value="1"/>
</dbReference>
<comment type="caution">
    <text evidence="2">The sequence shown here is derived from an EMBL/GenBank/DDBJ whole genome shotgun (WGS) entry which is preliminary data.</text>
</comment>
<dbReference type="Proteomes" id="UP000278085">
    <property type="component" value="Unassembled WGS sequence"/>
</dbReference>
<evidence type="ECO:0000313" key="3">
    <source>
        <dbReference type="Proteomes" id="UP000278085"/>
    </source>
</evidence>
<dbReference type="OrthoDB" id="110640at2"/>
<feature type="domain" description="NrS-1 polymerase-like helicase" evidence="1">
    <location>
        <begin position="172"/>
        <end position="276"/>
    </location>
</feature>
<sequence length="432" mass="48837">MSAPTPTPTTPKSPAEKANIAEYIATLKQRGFCKIDDSASNQTRLFNRFTSDTLFASFIQSDFDRWCDANNKEVTYPGSSYIMRTLKHVVGQKFDPVGGVYSSDAQSGLCYVNTCQKYRPTSASRDIDPLWLEFWERLIADPVQRHQALQWIAHAFQKPGERPSYHLMWPSDPGTGKGYLFENVLQPLLLHTEIAASYDKVMGRFSTMLETSLMVLLDDCKTASDATQTKLKSILSEERQHVEKKQQQGKMVRSYTRFILASNEPRPLYLDPDERRWLVFDRLVHRVDGAETQAFIARLDDWLKSPGSLDAVFNWFMAYDLTGFNHKRAPESKALQAMVALSTNPHEDFAAGFIMDNVAFTLADLQDAFVADGLPKATPGHVPRIMNKLGYTKAQIQFDGKRSTYYFPMSVTPDQVQGLCKGSARMVQGCDF</sequence>
<keyword evidence="3" id="KW-1185">Reference proteome</keyword>
<proteinExistence type="predicted"/>
<dbReference type="InterPro" id="IPR027417">
    <property type="entry name" value="P-loop_NTPase"/>
</dbReference>
<reference evidence="2 3" key="1">
    <citation type="submission" date="2018-12" db="EMBL/GenBank/DDBJ databases">
        <authorList>
            <person name="Yang E."/>
        </authorList>
    </citation>
    <scope>NUCLEOTIDE SEQUENCE [LARGE SCALE GENOMIC DNA]</scope>
    <source>
        <strain evidence="2 3">SOD</strain>
    </source>
</reference>
<dbReference type="Gene3D" id="3.40.50.300">
    <property type="entry name" value="P-loop containing nucleotide triphosphate hydrolases"/>
    <property type="match status" value="1"/>
</dbReference>
<organism evidence="2 3">
    <name type="scientific">Massilia atriviolacea</name>
    <dbReference type="NCBI Taxonomy" id="2495579"/>
    <lineage>
        <taxon>Bacteria</taxon>
        <taxon>Pseudomonadati</taxon>
        <taxon>Pseudomonadota</taxon>
        <taxon>Betaproteobacteria</taxon>
        <taxon>Burkholderiales</taxon>
        <taxon>Oxalobacteraceae</taxon>
        <taxon>Telluria group</taxon>
        <taxon>Massilia</taxon>
    </lineage>
</organism>
<dbReference type="RefSeq" id="WP_126077510.1">
    <property type="nucleotide sequence ID" value="NZ_CP051166.1"/>
</dbReference>
<evidence type="ECO:0000313" key="2">
    <source>
        <dbReference type="EMBL" id="RSZ55592.1"/>
    </source>
</evidence>
<dbReference type="InterPro" id="IPR045455">
    <property type="entry name" value="NrS-1_pol-like_helicase"/>
</dbReference>
<name>A0A430HDK1_9BURK</name>
<accession>A0A430HDK1</accession>
<dbReference type="AlphaFoldDB" id="A0A430HDK1"/>
<dbReference type="EMBL" id="RXLQ01000024">
    <property type="protein sequence ID" value="RSZ55592.1"/>
    <property type="molecule type" value="Genomic_DNA"/>
</dbReference>
<evidence type="ECO:0000259" key="1">
    <source>
        <dbReference type="Pfam" id="PF19263"/>
    </source>
</evidence>
<gene>
    <name evidence="2" type="ORF">EJB06_28990</name>
</gene>
<protein>
    <recommendedName>
        <fullName evidence="1">NrS-1 polymerase-like helicase domain-containing protein</fullName>
    </recommendedName>
</protein>